<dbReference type="InterPro" id="IPR036770">
    <property type="entry name" value="Ankyrin_rpt-contain_sf"/>
</dbReference>
<dbReference type="SUPFAM" id="SSF48403">
    <property type="entry name" value="Ankyrin repeat"/>
    <property type="match status" value="1"/>
</dbReference>
<dbReference type="PROSITE" id="PS50088">
    <property type="entry name" value="ANK_REPEAT"/>
    <property type="match status" value="1"/>
</dbReference>
<dbReference type="AlphaFoldDB" id="A0AAD8CFA7"/>
<comment type="caution">
    <text evidence="2">The sequence shown here is derived from an EMBL/GenBank/DDBJ whole genome shotgun (WGS) entry which is preliminary data.</text>
</comment>
<dbReference type="PANTHER" id="PTHR12544:SF26">
    <property type="entry name" value="GLUTAMINASE"/>
    <property type="match status" value="1"/>
</dbReference>
<proteinExistence type="predicted"/>
<feature type="repeat" description="ANK" evidence="1">
    <location>
        <begin position="31"/>
        <end position="63"/>
    </location>
</feature>
<sequence length="95" mass="10784">MNVLLAAYRGDVRSLRRYLLSGADVNSVDYDGRSALHVAASEGHLEVIKFLIENAGADHMATDRWGNTPLQESLRYKHIHAVQLLRRYKDHHESS</sequence>
<name>A0AAD8CFA7_ACIOX</name>
<dbReference type="SMART" id="SM00248">
    <property type="entry name" value="ANK"/>
    <property type="match status" value="2"/>
</dbReference>
<dbReference type="EMBL" id="JAGXEW010000070">
    <property type="protein sequence ID" value="KAK1150074.1"/>
    <property type="molecule type" value="Genomic_DNA"/>
</dbReference>
<dbReference type="InterPro" id="IPR015868">
    <property type="entry name" value="Glutaminase"/>
</dbReference>
<dbReference type="Proteomes" id="UP001230051">
    <property type="component" value="Unassembled WGS sequence"/>
</dbReference>
<reference evidence="2" key="1">
    <citation type="submission" date="2022-02" db="EMBL/GenBank/DDBJ databases">
        <title>Atlantic sturgeon de novo genome assembly.</title>
        <authorList>
            <person name="Stock M."/>
            <person name="Klopp C."/>
            <person name="Guiguen Y."/>
            <person name="Cabau C."/>
            <person name="Parinello H."/>
            <person name="Santidrian Yebra-Pimentel E."/>
            <person name="Kuhl H."/>
            <person name="Dirks R.P."/>
            <person name="Guessner J."/>
            <person name="Wuertz S."/>
            <person name="Du K."/>
            <person name="Schartl M."/>
        </authorList>
    </citation>
    <scope>NUCLEOTIDE SEQUENCE</scope>
    <source>
        <strain evidence="2">STURGEONOMICS-FGT-2020</strain>
        <tissue evidence="2">Whole blood</tissue>
    </source>
</reference>
<dbReference type="Pfam" id="PF12796">
    <property type="entry name" value="Ank_2"/>
    <property type="match status" value="1"/>
</dbReference>
<dbReference type="GO" id="GO:0006543">
    <property type="term" value="P:L-glutamine catabolic process"/>
    <property type="evidence" value="ECO:0007669"/>
    <property type="project" value="TreeGrafter"/>
</dbReference>
<protein>
    <submittedName>
        <fullName evidence="2">Uncharacterized protein</fullName>
    </submittedName>
</protein>
<dbReference type="PROSITE" id="PS50297">
    <property type="entry name" value="ANK_REP_REGION"/>
    <property type="match status" value="1"/>
</dbReference>
<keyword evidence="3" id="KW-1185">Reference proteome</keyword>
<dbReference type="GO" id="GO:0004359">
    <property type="term" value="F:glutaminase activity"/>
    <property type="evidence" value="ECO:0007669"/>
    <property type="project" value="InterPro"/>
</dbReference>
<evidence type="ECO:0000313" key="3">
    <source>
        <dbReference type="Proteomes" id="UP001230051"/>
    </source>
</evidence>
<evidence type="ECO:0000313" key="2">
    <source>
        <dbReference type="EMBL" id="KAK1150074.1"/>
    </source>
</evidence>
<evidence type="ECO:0000256" key="1">
    <source>
        <dbReference type="PROSITE-ProRule" id="PRU00023"/>
    </source>
</evidence>
<dbReference type="PANTHER" id="PTHR12544">
    <property type="entry name" value="GLUTAMINASE"/>
    <property type="match status" value="1"/>
</dbReference>
<dbReference type="InterPro" id="IPR002110">
    <property type="entry name" value="Ankyrin_rpt"/>
</dbReference>
<dbReference type="Gene3D" id="1.25.40.20">
    <property type="entry name" value="Ankyrin repeat-containing domain"/>
    <property type="match status" value="1"/>
</dbReference>
<accession>A0AAD8CFA7</accession>
<dbReference type="GO" id="GO:0006537">
    <property type="term" value="P:glutamate biosynthetic process"/>
    <property type="evidence" value="ECO:0007669"/>
    <property type="project" value="TreeGrafter"/>
</dbReference>
<gene>
    <name evidence="2" type="ORF">AOXY_G34597</name>
</gene>
<keyword evidence="1" id="KW-0040">ANK repeat</keyword>
<organism evidence="2 3">
    <name type="scientific">Acipenser oxyrinchus oxyrinchus</name>
    <dbReference type="NCBI Taxonomy" id="40147"/>
    <lineage>
        <taxon>Eukaryota</taxon>
        <taxon>Metazoa</taxon>
        <taxon>Chordata</taxon>
        <taxon>Craniata</taxon>
        <taxon>Vertebrata</taxon>
        <taxon>Euteleostomi</taxon>
        <taxon>Actinopterygii</taxon>
        <taxon>Chondrostei</taxon>
        <taxon>Acipenseriformes</taxon>
        <taxon>Acipenseridae</taxon>
        <taxon>Acipenser</taxon>
    </lineage>
</organism>
<dbReference type="FunFam" id="1.25.40.20:FF:000069">
    <property type="entry name" value="Glutaminase, isoform E"/>
    <property type="match status" value="1"/>
</dbReference>